<evidence type="ECO:0000313" key="3">
    <source>
        <dbReference type="EMBL" id="OEU17482.1"/>
    </source>
</evidence>
<organism evidence="3 4">
    <name type="scientific">Fragilariopsis cylindrus CCMP1102</name>
    <dbReference type="NCBI Taxonomy" id="635003"/>
    <lineage>
        <taxon>Eukaryota</taxon>
        <taxon>Sar</taxon>
        <taxon>Stramenopiles</taxon>
        <taxon>Ochrophyta</taxon>
        <taxon>Bacillariophyta</taxon>
        <taxon>Bacillariophyceae</taxon>
        <taxon>Bacillariophycidae</taxon>
        <taxon>Bacillariales</taxon>
        <taxon>Bacillariaceae</taxon>
        <taxon>Fragilariopsis</taxon>
    </lineage>
</organism>
<evidence type="ECO:0000256" key="1">
    <source>
        <dbReference type="SAM" id="MobiDB-lite"/>
    </source>
</evidence>
<feature type="chain" id="PRO_5009193127" evidence="2">
    <location>
        <begin position="22"/>
        <end position="104"/>
    </location>
</feature>
<name>A0A1E7FH29_9STRA</name>
<accession>A0A1E7FH29</accession>
<dbReference type="KEGG" id="fcy:FRACYDRAFT_237902"/>
<feature type="compositionally biased region" description="Basic and acidic residues" evidence="1">
    <location>
        <begin position="92"/>
        <end position="104"/>
    </location>
</feature>
<sequence>MTKLLIIFLAAALLTLSSVSGFAPQLHQPTSFASTSTSTQLDAAPTMSAIDYVGYATGQTDKWQGTGVWKGLKVSRDDEEGDDGSPKNPPPSKKEEEKTAPKSS</sequence>
<dbReference type="Proteomes" id="UP000095751">
    <property type="component" value="Unassembled WGS sequence"/>
</dbReference>
<keyword evidence="2" id="KW-0732">Signal</keyword>
<dbReference type="InParanoid" id="A0A1E7FH29"/>
<proteinExistence type="predicted"/>
<reference evidence="3 4" key="1">
    <citation type="submission" date="2016-09" db="EMBL/GenBank/DDBJ databases">
        <title>Extensive genetic diversity and differential bi-allelic expression allows diatom success in the polar Southern Ocean.</title>
        <authorList>
            <consortium name="DOE Joint Genome Institute"/>
            <person name="Mock T."/>
            <person name="Otillar R.P."/>
            <person name="Strauss J."/>
            <person name="Dupont C."/>
            <person name="Frickenhaus S."/>
            <person name="Maumus F."/>
            <person name="Mcmullan M."/>
            <person name="Sanges R."/>
            <person name="Schmutz J."/>
            <person name="Toseland A."/>
            <person name="Valas R."/>
            <person name="Veluchamy A."/>
            <person name="Ward B.J."/>
            <person name="Allen A."/>
            <person name="Barry K."/>
            <person name="Falciatore A."/>
            <person name="Ferrante M."/>
            <person name="Fortunato A.E."/>
            <person name="Gloeckner G."/>
            <person name="Gruber A."/>
            <person name="Hipkin R."/>
            <person name="Janech M."/>
            <person name="Kroth P."/>
            <person name="Leese F."/>
            <person name="Lindquist E."/>
            <person name="Lyon B.R."/>
            <person name="Martin J."/>
            <person name="Mayer C."/>
            <person name="Parker M."/>
            <person name="Quesneville H."/>
            <person name="Raymond J."/>
            <person name="Uhlig C."/>
            <person name="Valentin K.U."/>
            <person name="Worden A.Z."/>
            <person name="Armbrust E.V."/>
            <person name="Bowler C."/>
            <person name="Green B."/>
            <person name="Moulton V."/>
            <person name="Van Oosterhout C."/>
            <person name="Grigoriev I."/>
        </authorList>
    </citation>
    <scope>NUCLEOTIDE SEQUENCE [LARGE SCALE GENOMIC DNA]</scope>
    <source>
        <strain evidence="3 4">CCMP1102</strain>
    </source>
</reference>
<keyword evidence="4" id="KW-1185">Reference proteome</keyword>
<protein>
    <submittedName>
        <fullName evidence="3">Uncharacterized protein</fullName>
    </submittedName>
</protein>
<dbReference type="EMBL" id="KV784357">
    <property type="protein sequence ID" value="OEU17482.1"/>
    <property type="molecule type" value="Genomic_DNA"/>
</dbReference>
<evidence type="ECO:0000313" key="4">
    <source>
        <dbReference type="Proteomes" id="UP000095751"/>
    </source>
</evidence>
<evidence type="ECO:0000256" key="2">
    <source>
        <dbReference type="SAM" id="SignalP"/>
    </source>
</evidence>
<feature type="signal peptide" evidence="2">
    <location>
        <begin position="1"/>
        <end position="21"/>
    </location>
</feature>
<dbReference type="AlphaFoldDB" id="A0A1E7FH29"/>
<gene>
    <name evidence="3" type="ORF">FRACYDRAFT_237902</name>
</gene>
<feature type="region of interest" description="Disordered" evidence="1">
    <location>
        <begin position="61"/>
        <end position="104"/>
    </location>
</feature>